<accession>A0A0C3B5T3</accession>
<sequence>MCPTVAFRGSGPRSGANLYGSISSKNGTPWGRPLYHIKSHGDPGDCLRRTFKILEQGITSV</sequence>
<feature type="region of interest" description="Disordered" evidence="1">
    <location>
        <begin position="1"/>
        <end position="24"/>
    </location>
</feature>
<reference evidence="3" key="2">
    <citation type="submission" date="2015-01" db="EMBL/GenBank/DDBJ databases">
        <title>Evolutionary Origins and Diversification of the Mycorrhizal Mutualists.</title>
        <authorList>
            <consortium name="DOE Joint Genome Institute"/>
            <consortium name="Mycorrhizal Genomics Consortium"/>
            <person name="Kohler A."/>
            <person name="Kuo A."/>
            <person name="Nagy L.G."/>
            <person name="Floudas D."/>
            <person name="Copeland A."/>
            <person name="Barry K.W."/>
            <person name="Cichocki N."/>
            <person name="Veneault-Fourrey C."/>
            <person name="LaButti K."/>
            <person name="Lindquist E.A."/>
            <person name="Lipzen A."/>
            <person name="Lundell T."/>
            <person name="Morin E."/>
            <person name="Murat C."/>
            <person name="Riley R."/>
            <person name="Ohm R."/>
            <person name="Sun H."/>
            <person name="Tunlid A."/>
            <person name="Henrissat B."/>
            <person name="Grigoriev I.V."/>
            <person name="Hibbett D.S."/>
            <person name="Martin F."/>
        </authorList>
    </citation>
    <scope>NUCLEOTIDE SEQUENCE [LARGE SCALE GENOMIC DNA]</scope>
    <source>
        <strain evidence="3">MAFF 305830</strain>
    </source>
</reference>
<dbReference type="EMBL" id="KN824280">
    <property type="protein sequence ID" value="KIM32190.1"/>
    <property type="molecule type" value="Genomic_DNA"/>
</dbReference>
<dbReference type="AlphaFoldDB" id="A0A0C3B5T3"/>
<organism evidence="2 3">
    <name type="scientific">Serendipita vermifera MAFF 305830</name>
    <dbReference type="NCBI Taxonomy" id="933852"/>
    <lineage>
        <taxon>Eukaryota</taxon>
        <taxon>Fungi</taxon>
        <taxon>Dikarya</taxon>
        <taxon>Basidiomycota</taxon>
        <taxon>Agaricomycotina</taxon>
        <taxon>Agaricomycetes</taxon>
        <taxon>Sebacinales</taxon>
        <taxon>Serendipitaceae</taxon>
        <taxon>Serendipita</taxon>
    </lineage>
</organism>
<evidence type="ECO:0000313" key="3">
    <source>
        <dbReference type="Proteomes" id="UP000054097"/>
    </source>
</evidence>
<reference evidence="2 3" key="1">
    <citation type="submission" date="2014-04" db="EMBL/GenBank/DDBJ databases">
        <authorList>
            <consortium name="DOE Joint Genome Institute"/>
            <person name="Kuo A."/>
            <person name="Zuccaro A."/>
            <person name="Kohler A."/>
            <person name="Nagy L.G."/>
            <person name="Floudas D."/>
            <person name="Copeland A."/>
            <person name="Barry K.W."/>
            <person name="Cichocki N."/>
            <person name="Veneault-Fourrey C."/>
            <person name="LaButti K."/>
            <person name="Lindquist E.A."/>
            <person name="Lipzen A."/>
            <person name="Lundell T."/>
            <person name="Morin E."/>
            <person name="Murat C."/>
            <person name="Sun H."/>
            <person name="Tunlid A."/>
            <person name="Henrissat B."/>
            <person name="Grigoriev I.V."/>
            <person name="Hibbett D.S."/>
            <person name="Martin F."/>
            <person name="Nordberg H.P."/>
            <person name="Cantor M.N."/>
            <person name="Hua S.X."/>
        </authorList>
    </citation>
    <scope>NUCLEOTIDE SEQUENCE [LARGE SCALE GENOMIC DNA]</scope>
    <source>
        <strain evidence="2 3">MAFF 305830</strain>
    </source>
</reference>
<keyword evidence="3" id="KW-1185">Reference proteome</keyword>
<evidence type="ECO:0000313" key="2">
    <source>
        <dbReference type="EMBL" id="KIM32190.1"/>
    </source>
</evidence>
<protein>
    <submittedName>
        <fullName evidence="2">Uncharacterized protein</fullName>
    </submittedName>
</protein>
<gene>
    <name evidence="2" type="ORF">M408DRAFT_326838</name>
</gene>
<evidence type="ECO:0000256" key="1">
    <source>
        <dbReference type="SAM" id="MobiDB-lite"/>
    </source>
</evidence>
<proteinExistence type="predicted"/>
<dbReference type="HOGENOM" id="CLU_2924160_0_0_1"/>
<name>A0A0C3B5T3_SERVB</name>
<dbReference type="Proteomes" id="UP000054097">
    <property type="component" value="Unassembled WGS sequence"/>
</dbReference>